<feature type="transmembrane region" description="Helical" evidence="2">
    <location>
        <begin position="101"/>
        <end position="119"/>
    </location>
</feature>
<keyword evidence="2" id="KW-1133">Transmembrane helix</keyword>
<proteinExistence type="inferred from homology"/>
<dbReference type="PANTHER" id="PTHR42709:SF9">
    <property type="entry name" value="ALKALINE PHOSPHATASE LIKE PROTEIN"/>
    <property type="match status" value="1"/>
</dbReference>
<feature type="transmembrane region" description="Helical" evidence="2">
    <location>
        <begin position="43"/>
        <end position="64"/>
    </location>
</feature>
<feature type="domain" description="VTT" evidence="3">
    <location>
        <begin position="40"/>
        <end position="149"/>
    </location>
</feature>
<dbReference type="Pfam" id="PF09335">
    <property type="entry name" value="VTT_dom"/>
    <property type="match status" value="1"/>
</dbReference>
<dbReference type="GO" id="GO:0005886">
    <property type="term" value="C:plasma membrane"/>
    <property type="evidence" value="ECO:0007669"/>
    <property type="project" value="TreeGrafter"/>
</dbReference>
<dbReference type="KEGG" id="afx:JZ786_10980"/>
<evidence type="ECO:0000256" key="2">
    <source>
        <dbReference type="SAM" id="Phobius"/>
    </source>
</evidence>
<reference evidence="4 5" key="1">
    <citation type="submission" date="2021-02" db="EMBL/GenBank/DDBJ databases">
        <title>Alicyclobacillus curvatus sp. nov. and Alicyclobacillus mengziensis sp. nov., two acidophilic bacteria isolated from acid mine drainage.</title>
        <authorList>
            <person name="Huang Y."/>
        </authorList>
    </citation>
    <scope>NUCLEOTIDE SEQUENCE [LARGE SCALE GENOMIC DNA]</scope>
    <source>
        <strain evidence="4 5">S30H14</strain>
    </source>
</reference>
<keyword evidence="2" id="KW-0812">Transmembrane</keyword>
<protein>
    <submittedName>
        <fullName evidence="4">DedA family protein</fullName>
    </submittedName>
</protein>
<dbReference type="Proteomes" id="UP000663505">
    <property type="component" value="Chromosome"/>
</dbReference>
<dbReference type="InterPro" id="IPR051311">
    <property type="entry name" value="DedA_domain"/>
</dbReference>
<organism evidence="4 5">
    <name type="scientific">Alicyclobacillus mengziensis</name>
    <dbReference type="NCBI Taxonomy" id="2931921"/>
    <lineage>
        <taxon>Bacteria</taxon>
        <taxon>Bacillati</taxon>
        <taxon>Bacillota</taxon>
        <taxon>Bacilli</taxon>
        <taxon>Bacillales</taxon>
        <taxon>Alicyclobacillaceae</taxon>
        <taxon>Alicyclobacillus</taxon>
    </lineage>
</organism>
<sequence length="192" mass="21478">MIHHYGYVGVFFILFMENLGIPFPAETTLTISGIEWTQGVFKLIPLLLSASLGNILGSTVSYGIGRFLGRPVVVRFGKYVGITHERLDKANGMFTKYQSPVVLFGKFIAGIRVLIPYLAGINKMSFTVFMIYNAVSAVVWAGVFIIVGKYIGIEWSRYHQVLHQYMVPAIIVVVVLAGFYVGLKIRHTRRAK</sequence>
<evidence type="ECO:0000259" key="3">
    <source>
        <dbReference type="Pfam" id="PF09335"/>
    </source>
</evidence>
<feature type="transmembrane region" description="Helical" evidence="2">
    <location>
        <begin position="131"/>
        <end position="153"/>
    </location>
</feature>
<evidence type="ECO:0000256" key="1">
    <source>
        <dbReference type="ARBA" id="ARBA00010792"/>
    </source>
</evidence>
<evidence type="ECO:0000313" key="4">
    <source>
        <dbReference type="EMBL" id="QSO49810.1"/>
    </source>
</evidence>
<feature type="transmembrane region" description="Helical" evidence="2">
    <location>
        <begin position="165"/>
        <end position="183"/>
    </location>
</feature>
<dbReference type="InterPro" id="IPR032816">
    <property type="entry name" value="VTT_dom"/>
</dbReference>
<gene>
    <name evidence="4" type="ORF">JZ786_10980</name>
</gene>
<accession>A0A9X7W3P3</accession>
<dbReference type="PANTHER" id="PTHR42709">
    <property type="entry name" value="ALKALINE PHOSPHATASE LIKE PROTEIN"/>
    <property type="match status" value="1"/>
</dbReference>
<name>A0A9X7W3P3_9BACL</name>
<keyword evidence="2" id="KW-0472">Membrane</keyword>
<comment type="similarity">
    <text evidence="1">Belongs to the DedA family.</text>
</comment>
<dbReference type="AlphaFoldDB" id="A0A9X7W3P3"/>
<feature type="transmembrane region" description="Helical" evidence="2">
    <location>
        <begin position="6"/>
        <end position="23"/>
    </location>
</feature>
<keyword evidence="5" id="KW-1185">Reference proteome</keyword>
<evidence type="ECO:0000313" key="5">
    <source>
        <dbReference type="Proteomes" id="UP000663505"/>
    </source>
</evidence>
<dbReference type="EMBL" id="CP071182">
    <property type="protein sequence ID" value="QSO49810.1"/>
    <property type="molecule type" value="Genomic_DNA"/>
</dbReference>